<evidence type="ECO:0000313" key="2">
    <source>
        <dbReference type="EMBL" id="KAF6153459.1"/>
    </source>
</evidence>
<organism evidence="2 3">
    <name type="scientific">Kingdonia uniflora</name>
    <dbReference type="NCBI Taxonomy" id="39325"/>
    <lineage>
        <taxon>Eukaryota</taxon>
        <taxon>Viridiplantae</taxon>
        <taxon>Streptophyta</taxon>
        <taxon>Embryophyta</taxon>
        <taxon>Tracheophyta</taxon>
        <taxon>Spermatophyta</taxon>
        <taxon>Magnoliopsida</taxon>
        <taxon>Ranunculales</taxon>
        <taxon>Circaeasteraceae</taxon>
        <taxon>Kingdonia</taxon>
    </lineage>
</organism>
<accession>A0A7J7MEV2</accession>
<dbReference type="Proteomes" id="UP000541444">
    <property type="component" value="Unassembled WGS sequence"/>
</dbReference>
<keyword evidence="3" id="KW-1185">Reference proteome</keyword>
<gene>
    <name evidence="2" type="ORF">GIB67_027326</name>
</gene>
<sequence>MRNIDMFGPTALRAGITPVVVTLASIHSLSQDFSLSGEAEGPDLGWHIEWTGKREMLPIARLRDPPPMSSSYGTEEMWHLTHGMRRLALAKPARDAQRLQELIDEVATPRSHLDSVDDQLYAHDLHLRRGRDVRVVPLPARGGAKTRQRGSGLRTRRGGTSRRRRGTGDDSE</sequence>
<comment type="caution">
    <text evidence="2">The sequence shown here is derived from an EMBL/GenBank/DDBJ whole genome shotgun (WGS) entry which is preliminary data.</text>
</comment>
<feature type="compositionally biased region" description="Basic residues" evidence="1">
    <location>
        <begin position="144"/>
        <end position="165"/>
    </location>
</feature>
<dbReference type="EMBL" id="JACGCM010001560">
    <property type="protein sequence ID" value="KAF6153459.1"/>
    <property type="molecule type" value="Genomic_DNA"/>
</dbReference>
<protein>
    <submittedName>
        <fullName evidence="2">Uncharacterized protein</fullName>
    </submittedName>
</protein>
<evidence type="ECO:0000256" key="1">
    <source>
        <dbReference type="SAM" id="MobiDB-lite"/>
    </source>
</evidence>
<dbReference type="AlphaFoldDB" id="A0A7J7MEV2"/>
<feature type="region of interest" description="Disordered" evidence="1">
    <location>
        <begin position="137"/>
        <end position="172"/>
    </location>
</feature>
<proteinExistence type="predicted"/>
<name>A0A7J7MEV2_9MAGN</name>
<evidence type="ECO:0000313" key="3">
    <source>
        <dbReference type="Proteomes" id="UP000541444"/>
    </source>
</evidence>
<reference evidence="2 3" key="1">
    <citation type="journal article" date="2020" name="IScience">
        <title>Genome Sequencing of the Endangered Kingdonia uniflora (Circaeasteraceae, Ranunculales) Reveals Potential Mechanisms of Evolutionary Specialization.</title>
        <authorList>
            <person name="Sun Y."/>
            <person name="Deng T."/>
            <person name="Zhang A."/>
            <person name="Moore M.J."/>
            <person name="Landis J.B."/>
            <person name="Lin N."/>
            <person name="Zhang H."/>
            <person name="Zhang X."/>
            <person name="Huang J."/>
            <person name="Zhang X."/>
            <person name="Sun H."/>
            <person name="Wang H."/>
        </authorList>
    </citation>
    <scope>NUCLEOTIDE SEQUENCE [LARGE SCALE GENOMIC DNA]</scope>
    <source>
        <strain evidence="2">TB1705</strain>
        <tissue evidence="2">Leaf</tissue>
    </source>
</reference>